<keyword evidence="3" id="KW-1185">Reference proteome</keyword>
<evidence type="ECO:0000256" key="1">
    <source>
        <dbReference type="SAM" id="MobiDB-lite"/>
    </source>
</evidence>
<dbReference type="AlphaFoldDB" id="A0A080M883"/>
<name>A0A080M883_9PROT</name>
<feature type="region of interest" description="Disordered" evidence="1">
    <location>
        <begin position="1"/>
        <end position="38"/>
    </location>
</feature>
<comment type="caution">
    <text evidence="2">The sequence shown here is derived from an EMBL/GenBank/DDBJ whole genome shotgun (WGS) entry which is preliminary data.</text>
</comment>
<proteinExistence type="predicted"/>
<dbReference type="Proteomes" id="UP000021315">
    <property type="component" value="Unassembled WGS sequence"/>
</dbReference>
<gene>
    <name evidence="2" type="ORF">AW06_001732</name>
</gene>
<dbReference type="EMBL" id="JDST02000032">
    <property type="protein sequence ID" value="KFB77181.1"/>
    <property type="molecule type" value="Genomic_DNA"/>
</dbReference>
<evidence type="ECO:0000313" key="2">
    <source>
        <dbReference type="EMBL" id="KFB77181.1"/>
    </source>
</evidence>
<protein>
    <submittedName>
        <fullName evidence="2">Uncharacterized protein</fullName>
    </submittedName>
</protein>
<accession>A0A080M883</accession>
<sequence>MLSKASSVAQARAVRQHRNRDRSMTRAHSLGRAASAGPIRYQSMRRVASMIAPGARKCSTLPISSELS</sequence>
<organism evidence="2 3">
    <name type="scientific">Candidatus Accumulibacter cognatus</name>
    <dbReference type="NCBI Taxonomy" id="2954383"/>
    <lineage>
        <taxon>Bacteria</taxon>
        <taxon>Pseudomonadati</taxon>
        <taxon>Pseudomonadota</taxon>
        <taxon>Betaproteobacteria</taxon>
        <taxon>Candidatus Accumulibacter</taxon>
    </lineage>
</organism>
<evidence type="ECO:0000313" key="3">
    <source>
        <dbReference type="Proteomes" id="UP000021315"/>
    </source>
</evidence>
<reference evidence="2" key="1">
    <citation type="submission" date="2014-02" db="EMBL/GenBank/DDBJ databases">
        <title>Expanding our view of genomic diversity in Candidatus Accumulibacter clades.</title>
        <authorList>
            <person name="Skennerton C.T."/>
            <person name="Barr J.J."/>
            <person name="Slater F.R."/>
            <person name="Bond P.L."/>
            <person name="Tyson G.W."/>
        </authorList>
    </citation>
    <scope>NUCLEOTIDE SEQUENCE [LARGE SCALE GENOMIC DNA]</scope>
</reference>